<dbReference type="InterPro" id="IPR029058">
    <property type="entry name" value="AB_hydrolase_fold"/>
</dbReference>
<sequence>MSFLADQLIGEARRRQVRLWVDSTGRLQFAGNSPALDDRFVMLLRTQAQPIAARIGAQSRGRWFKRLTEGDGDLLLYLLPAAGAGPGTYRSWAAAAPDGLRIEAVHLPGREERFAETAFTDVASLADRIAEQILGHADRPFGLFGHSTGALIAREVTQRLAGSTDAQRALFVAGALPPHLLGRPAPAATDEELLAHLNTWQGTPGELLADPDFLRTFLPTLRADLRVFESCRRDLCAPDLVKVPMIAFGGRQDEATPAGHCEAWRSWAGGPFGVHMVDGGHFFPVSAAPEVLATVSEELALTAH</sequence>
<evidence type="ECO:0000256" key="2">
    <source>
        <dbReference type="ARBA" id="ARBA00022801"/>
    </source>
</evidence>
<dbReference type="SMART" id="SM00824">
    <property type="entry name" value="PKS_TE"/>
    <property type="match status" value="1"/>
</dbReference>
<dbReference type="Gene3D" id="3.40.50.1820">
    <property type="entry name" value="alpha/beta hydrolase"/>
    <property type="match status" value="1"/>
</dbReference>
<keyword evidence="5" id="KW-1185">Reference proteome</keyword>
<keyword evidence="2" id="KW-0378">Hydrolase</keyword>
<gene>
    <name evidence="4" type="ORF">CQW44_20560</name>
</gene>
<name>A0A426S4B5_9ACTN</name>
<dbReference type="GO" id="GO:0008610">
    <property type="term" value="P:lipid biosynthetic process"/>
    <property type="evidence" value="ECO:0007669"/>
    <property type="project" value="TreeGrafter"/>
</dbReference>
<dbReference type="InterPro" id="IPR012223">
    <property type="entry name" value="TEII"/>
</dbReference>
<dbReference type="EMBL" id="PDES01000009">
    <property type="protein sequence ID" value="RRQ84485.1"/>
    <property type="molecule type" value="Genomic_DNA"/>
</dbReference>
<organism evidence="4 5">
    <name type="scientific">Streptomyces griseofuscus</name>
    <dbReference type="NCBI Taxonomy" id="146922"/>
    <lineage>
        <taxon>Bacteria</taxon>
        <taxon>Bacillati</taxon>
        <taxon>Actinomycetota</taxon>
        <taxon>Actinomycetes</taxon>
        <taxon>Kitasatosporales</taxon>
        <taxon>Streptomycetaceae</taxon>
        <taxon>Streptomyces</taxon>
    </lineage>
</organism>
<comment type="caution">
    <text evidence="4">The sequence shown here is derived from an EMBL/GenBank/DDBJ whole genome shotgun (WGS) entry which is preliminary data.</text>
</comment>
<evidence type="ECO:0000259" key="3">
    <source>
        <dbReference type="SMART" id="SM00824"/>
    </source>
</evidence>
<dbReference type="InterPro" id="IPR020802">
    <property type="entry name" value="TesA-like"/>
</dbReference>
<evidence type="ECO:0000256" key="1">
    <source>
        <dbReference type="ARBA" id="ARBA00007169"/>
    </source>
</evidence>
<dbReference type="PANTHER" id="PTHR11487:SF0">
    <property type="entry name" value="S-ACYL FATTY ACID SYNTHASE THIOESTERASE, MEDIUM CHAIN"/>
    <property type="match status" value="1"/>
</dbReference>
<evidence type="ECO:0000313" key="5">
    <source>
        <dbReference type="Proteomes" id="UP000276379"/>
    </source>
</evidence>
<feature type="domain" description="Thioesterase TesA-like" evidence="3">
    <location>
        <begin position="80"/>
        <end position="299"/>
    </location>
</feature>
<reference evidence="4 5" key="1">
    <citation type="submission" date="2017-10" db="EMBL/GenBank/DDBJ databases">
        <title>Draft genome of actinobacteria isolated from guarana (Paullinia cupana (Mart.) Ducke.</title>
        <authorList>
            <person name="Siqueira K.A."/>
            <person name="Liotti R.G."/>
            <person name="Mendes T.A."/>
            <person name="Soares M.A."/>
        </authorList>
    </citation>
    <scope>NUCLEOTIDE SEQUENCE [LARGE SCALE GENOMIC DNA]</scope>
    <source>
        <strain evidence="4 5">199</strain>
    </source>
</reference>
<dbReference type="AlphaFoldDB" id="A0A426S4B5"/>
<dbReference type="SUPFAM" id="SSF53474">
    <property type="entry name" value="alpha/beta-Hydrolases"/>
    <property type="match status" value="1"/>
</dbReference>
<comment type="similarity">
    <text evidence="1">Belongs to the thioesterase family.</text>
</comment>
<accession>A0A426S4B5</accession>
<dbReference type="Proteomes" id="UP000276379">
    <property type="component" value="Unassembled WGS sequence"/>
</dbReference>
<dbReference type="InterPro" id="IPR001031">
    <property type="entry name" value="Thioesterase"/>
</dbReference>
<proteinExistence type="inferred from homology"/>
<dbReference type="PANTHER" id="PTHR11487">
    <property type="entry name" value="THIOESTERASE"/>
    <property type="match status" value="1"/>
</dbReference>
<dbReference type="GO" id="GO:0016787">
    <property type="term" value="F:hydrolase activity"/>
    <property type="evidence" value="ECO:0007669"/>
    <property type="project" value="UniProtKB-KW"/>
</dbReference>
<evidence type="ECO:0000313" key="4">
    <source>
        <dbReference type="EMBL" id="RRQ84485.1"/>
    </source>
</evidence>
<dbReference type="Pfam" id="PF00975">
    <property type="entry name" value="Thioesterase"/>
    <property type="match status" value="1"/>
</dbReference>
<protein>
    <recommendedName>
        <fullName evidence="3">Thioesterase TesA-like domain-containing protein</fullName>
    </recommendedName>
</protein>
<dbReference type="RefSeq" id="WP_125213985.1">
    <property type="nucleotide sequence ID" value="NZ_PDES01000009.1"/>
</dbReference>